<keyword evidence="2" id="KW-1185">Reference proteome</keyword>
<feature type="non-terminal residue" evidence="1">
    <location>
        <position position="1"/>
    </location>
</feature>
<reference evidence="1" key="1">
    <citation type="submission" date="2023-10" db="EMBL/GenBank/DDBJ databases">
        <authorList>
            <person name="Chen Y."/>
            <person name="Shah S."/>
            <person name="Dougan E. K."/>
            <person name="Thang M."/>
            <person name="Chan C."/>
        </authorList>
    </citation>
    <scope>NUCLEOTIDE SEQUENCE [LARGE SCALE GENOMIC DNA]</scope>
</reference>
<feature type="non-terminal residue" evidence="1">
    <location>
        <position position="53"/>
    </location>
</feature>
<sequence>AMQKYKHLNRNMKKIEREEWAPKLYTEAKAKREKAKIETDTQREWGTMMNLDS</sequence>
<comment type="caution">
    <text evidence="1">The sequence shown here is derived from an EMBL/GenBank/DDBJ whole genome shotgun (WGS) entry which is preliminary data.</text>
</comment>
<dbReference type="Proteomes" id="UP001189429">
    <property type="component" value="Unassembled WGS sequence"/>
</dbReference>
<evidence type="ECO:0000313" key="1">
    <source>
        <dbReference type="EMBL" id="CAK0865710.1"/>
    </source>
</evidence>
<organism evidence="1 2">
    <name type="scientific">Prorocentrum cordatum</name>
    <dbReference type="NCBI Taxonomy" id="2364126"/>
    <lineage>
        <taxon>Eukaryota</taxon>
        <taxon>Sar</taxon>
        <taxon>Alveolata</taxon>
        <taxon>Dinophyceae</taxon>
        <taxon>Prorocentrales</taxon>
        <taxon>Prorocentraceae</taxon>
        <taxon>Prorocentrum</taxon>
    </lineage>
</organism>
<gene>
    <name evidence="1" type="ORF">PCOR1329_LOCUS53158</name>
</gene>
<accession>A0ABN9UZI9</accession>
<evidence type="ECO:0000313" key="2">
    <source>
        <dbReference type="Proteomes" id="UP001189429"/>
    </source>
</evidence>
<proteinExistence type="predicted"/>
<name>A0ABN9UZI9_9DINO</name>
<dbReference type="EMBL" id="CAUYUJ010016478">
    <property type="protein sequence ID" value="CAK0865710.1"/>
    <property type="molecule type" value="Genomic_DNA"/>
</dbReference>
<protein>
    <submittedName>
        <fullName evidence="1">Uncharacterized protein</fullName>
    </submittedName>
</protein>